<dbReference type="Proteomes" id="UP000561726">
    <property type="component" value="Unassembled WGS sequence"/>
</dbReference>
<name>A0A7W8ZYX5_9MICO</name>
<feature type="domain" description="DUF4143" evidence="2">
    <location>
        <begin position="98"/>
        <end position="272"/>
    </location>
</feature>
<gene>
    <name evidence="3" type="ORF">BJ997_003284</name>
</gene>
<dbReference type="InterPro" id="IPR025420">
    <property type="entry name" value="DUF4143"/>
</dbReference>
<comment type="caution">
    <text evidence="3">The sequence shown here is derived from an EMBL/GenBank/DDBJ whole genome shotgun (WGS) entry which is preliminary data.</text>
</comment>
<accession>A0A7W8ZYX5</accession>
<feature type="compositionally biased region" description="Basic residues" evidence="1">
    <location>
        <begin position="297"/>
        <end position="307"/>
    </location>
</feature>
<reference evidence="3 4" key="1">
    <citation type="submission" date="2020-08" db="EMBL/GenBank/DDBJ databases">
        <title>Sequencing the genomes of 1000 actinobacteria strains.</title>
        <authorList>
            <person name="Klenk H.-P."/>
        </authorList>
    </citation>
    <scope>NUCLEOTIDE SEQUENCE [LARGE SCALE GENOMIC DNA]</scope>
    <source>
        <strain evidence="3 4">DSM 21065</strain>
    </source>
</reference>
<dbReference type="PANTHER" id="PTHR43566">
    <property type="entry name" value="CONSERVED PROTEIN"/>
    <property type="match status" value="1"/>
</dbReference>
<evidence type="ECO:0000259" key="2">
    <source>
        <dbReference type="Pfam" id="PF13635"/>
    </source>
</evidence>
<organism evidence="3 4">
    <name type="scientific">Cryobacterium roopkundense</name>
    <dbReference type="NCBI Taxonomy" id="1001240"/>
    <lineage>
        <taxon>Bacteria</taxon>
        <taxon>Bacillati</taxon>
        <taxon>Actinomycetota</taxon>
        <taxon>Actinomycetes</taxon>
        <taxon>Micrococcales</taxon>
        <taxon>Microbacteriaceae</taxon>
        <taxon>Cryobacterium</taxon>
    </lineage>
</organism>
<dbReference type="AlphaFoldDB" id="A0A7W8ZYX5"/>
<protein>
    <recommendedName>
        <fullName evidence="2">DUF4143 domain-containing protein</fullName>
    </recommendedName>
</protein>
<sequence length="361" mass="40537">MAGRAAPVGTHLHSGAGRTIRFRMRPLSIAERSLATPTVRLRDRLSADTPDIQGSSDVDLRHYVREIVASGFPQPRQMSDCARGVWLDDYIERVITHDFAEQGHRIRRPELLRGWLRGYASATASATTFAKIGASLDPGEPTGPTQKTSIAYRDVLSSLYLLDQVDAWSPSQKLLSRTALAPKHFLGDPALAARLLNLTEVKLMSAVQPAINNGDRSRLGDFFEALVCLSLQTYAQANDAHVSQFRDHDGRHEIDFIVHRGHAQAVGVEVKLKYAINDHDVRHLIWLKESLPQPNSRPRRHQHRRPRISSTGWRRGHPPRVAHRLRHAPWRGSELVQWLLARYSRGPPARGTSTATDLRLI</sequence>
<evidence type="ECO:0000313" key="4">
    <source>
        <dbReference type="Proteomes" id="UP000561726"/>
    </source>
</evidence>
<dbReference type="EMBL" id="JACHBQ010000001">
    <property type="protein sequence ID" value="MBB5642736.1"/>
    <property type="molecule type" value="Genomic_DNA"/>
</dbReference>
<evidence type="ECO:0000256" key="1">
    <source>
        <dbReference type="SAM" id="MobiDB-lite"/>
    </source>
</evidence>
<evidence type="ECO:0000313" key="3">
    <source>
        <dbReference type="EMBL" id="MBB5642736.1"/>
    </source>
</evidence>
<dbReference type="RefSeq" id="WP_420834663.1">
    <property type="nucleotide sequence ID" value="NZ_JPXF01000104.1"/>
</dbReference>
<dbReference type="Pfam" id="PF13635">
    <property type="entry name" value="DUF4143"/>
    <property type="match status" value="1"/>
</dbReference>
<proteinExistence type="predicted"/>
<dbReference type="PANTHER" id="PTHR43566:SF2">
    <property type="entry name" value="DUF4143 DOMAIN-CONTAINING PROTEIN"/>
    <property type="match status" value="1"/>
</dbReference>
<feature type="region of interest" description="Disordered" evidence="1">
    <location>
        <begin position="292"/>
        <end position="320"/>
    </location>
</feature>